<name>A0A182Q8J2_9DIPT</name>
<keyword evidence="1" id="KW-0472">Membrane</keyword>
<keyword evidence="1" id="KW-0812">Transmembrane</keyword>
<evidence type="ECO:0000313" key="2">
    <source>
        <dbReference type="EnsemblMetazoa" id="AFAF005197-PA"/>
    </source>
</evidence>
<feature type="transmembrane region" description="Helical" evidence="1">
    <location>
        <begin position="46"/>
        <end position="65"/>
    </location>
</feature>
<sequence length="113" mass="12262">MCRSVTVRGLVFSKHHLVALLLRGLMGVTADLGLLEFDQICPKSLIVHYSTSFIIIIIIAAGSIGSQRIAGKGFRDFDTGCELFEGTGVGFPPAFLDNSTQRILDVRSGFTCR</sequence>
<reference evidence="3" key="1">
    <citation type="submission" date="2014-01" db="EMBL/GenBank/DDBJ databases">
        <title>The Genome Sequence of Anopheles farauti FAR1 (V2).</title>
        <authorList>
            <consortium name="The Broad Institute Genomics Platform"/>
            <person name="Neafsey D.E."/>
            <person name="Besansky N."/>
            <person name="Howell P."/>
            <person name="Walton C."/>
            <person name="Young S.K."/>
            <person name="Zeng Q."/>
            <person name="Gargeya S."/>
            <person name="Fitzgerald M."/>
            <person name="Haas B."/>
            <person name="Abouelleil A."/>
            <person name="Allen A.W."/>
            <person name="Alvarado L."/>
            <person name="Arachchi H.M."/>
            <person name="Berlin A.M."/>
            <person name="Chapman S.B."/>
            <person name="Gainer-Dewar J."/>
            <person name="Goldberg J."/>
            <person name="Griggs A."/>
            <person name="Gujja S."/>
            <person name="Hansen M."/>
            <person name="Howarth C."/>
            <person name="Imamovic A."/>
            <person name="Ireland A."/>
            <person name="Larimer J."/>
            <person name="McCowan C."/>
            <person name="Murphy C."/>
            <person name="Pearson M."/>
            <person name="Poon T.W."/>
            <person name="Priest M."/>
            <person name="Roberts A."/>
            <person name="Saif S."/>
            <person name="Shea T."/>
            <person name="Sisk P."/>
            <person name="Sykes S."/>
            <person name="Wortman J."/>
            <person name="Nusbaum C."/>
            <person name="Birren B."/>
        </authorList>
    </citation>
    <scope>NUCLEOTIDE SEQUENCE [LARGE SCALE GENOMIC DNA]</scope>
    <source>
        <strain evidence="3">FAR1</strain>
    </source>
</reference>
<dbReference type="EMBL" id="AXCN02002022">
    <property type="status" value="NOT_ANNOTATED_CDS"/>
    <property type="molecule type" value="Genomic_DNA"/>
</dbReference>
<accession>A0A182Q8J2</accession>
<reference evidence="2" key="2">
    <citation type="submission" date="2020-05" db="UniProtKB">
        <authorList>
            <consortium name="EnsemblMetazoa"/>
        </authorList>
    </citation>
    <scope>IDENTIFICATION</scope>
    <source>
        <strain evidence="2">FAR1</strain>
    </source>
</reference>
<evidence type="ECO:0000256" key="1">
    <source>
        <dbReference type="SAM" id="Phobius"/>
    </source>
</evidence>
<keyword evidence="1" id="KW-1133">Transmembrane helix</keyword>
<proteinExistence type="predicted"/>
<dbReference type="Proteomes" id="UP000075886">
    <property type="component" value="Unassembled WGS sequence"/>
</dbReference>
<dbReference type="AlphaFoldDB" id="A0A182Q8J2"/>
<organism evidence="2 3">
    <name type="scientific">Anopheles farauti</name>
    <dbReference type="NCBI Taxonomy" id="69004"/>
    <lineage>
        <taxon>Eukaryota</taxon>
        <taxon>Metazoa</taxon>
        <taxon>Ecdysozoa</taxon>
        <taxon>Arthropoda</taxon>
        <taxon>Hexapoda</taxon>
        <taxon>Insecta</taxon>
        <taxon>Pterygota</taxon>
        <taxon>Neoptera</taxon>
        <taxon>Endopterygota</taxon>
        <taxon>Diptera</taxon>
        <taxon>Nematocera</taxon>
        <taxon>Culicoidea</taxon>
        <taxon>Culicidae</taxon>
        <taxon>Anophelinae</taxon>
        <taxon>Anopheles</taxon>
    </lineage>
</organism>
<dbReference type="VEuPathDB" id="VectorBase:AFAF005197"/>
<keyword evidence="3" id="KW-1185">Reference proteome</keyword>
<dbReference type="EnsemblMetazoa" id="AFAF005197-RA">
    <property type="protein sequence ID" value="AFAF005197-PA"/>
    <property type="gene ID" value="AFAF005197"/>
</dbReference>
<evidence type="ECO:0000313" key="3">
    <source>
        <dbReference type="Proteomes" id="UP000075886"/>
    </source>
</evidence>
<protein>
    <submittedName>
        <fullName evidence="2">Uncharacterized protein</fullName>
    </submittedName>
</protein>